<evidence type="ECO:0000259" key="7">
    <source>
        <dbReference type="SMART" id="SM00729"/>
    </source>
</evidence>
<feature type="binding site" evidence="6">
    <location>
        <position position="153"/>
    </location>
    <ligand>
        <name>[4Fe-4S] cluster</name>
        <dbReference type="ChEBI" id="CHEBI:49883"/>
        <note>4Fe-4S-S-AdoMet</note>
    </ligand>
</feature>
<keyword evidence="2 6" id="KW-0949">S-adenosyl-L-methionine</keyword>
<keyword evidence="5 6" id="KW-0411">Iron-sulfur</keyword>
<dbReference type="STRING" id="429009.Adeg_0355"/>
<dbReference type="InterPro" id="IPR006638">
    <property type="entry name" value="Elp3/MiaA/NifB-like_rSAM"/>
</dbReference>
<dbReference type="InterPro" id="IPR034457">
    <property type="entry name" value="Organic_radical-activating"/>
</dbReference>
<dbReference type="Gene3D" id="3.20.20.70">
    <property type="entry name" value="Aldolase class I"/>
    <property type="match status" value="1"/>
</dbReference>
<gene>
    <name evidence="8" type="ordered locus">Adeg_0355</name>
</gene>
<dbReference type="GO" id="GO:0046872">
    <property type="term" value="F:metal ion binding"/>
    <property type="evidence" value="ECO:0007669"/>
    <property type="project" value="UniProtKB-KW"/>
</dbReference>
<keyword evidence="9" id="KW-1185">Reference proteome</keyword>
<feature type="domain" description="Elp3/MiaA/NifB-like radical SAM core" evidence="7">
    <location>
        <begin position="138"/>
        <end position="350"/>
    </location>
</feature>
<dbReference type="PANTHER" id="PTHR30352">
    <property type="entry name" value="PYRUVATE FORMATE-LYASE-ACTIVATING ENZYME"/>
    <property type="match status" value="1"/>
</dbReference>
<accession>C9RB88</accession>
<dbReference type="GO" id="GO:0003824">
    <property type="term" value="F:catalytic activity"/>
    <property type="evidence" value="ECO:0007669"/>
    <property type="project" value="InterPro"/>
</dbReference>
<comment type="cofactor">
    <cofactor evidence="6">
        <name>[4Fe-4S] cluster</name>
        <dbReference type="ChEBI" id="CHEBI:49883"/>
    </cofactor>
    <text evidence="6">Binds 1 [4Fe-4S] cluster. The cluster is coordinated with 3 cysteines and an exchangeable S-adenosyl-L-methionine.</text>
</comment>
<dbReference type="HOGENOM" id="CLU_044176_0_0_9"/>
<dbReference type="SUPFAM" id="SSF102114">
    <property type="entry name" value="Radical SAM enzymes"/>
    <property type="match status" value="1"/>
</dbReference>
<keyword evidence="3 6" id="KW-0479">Metal-binding</keyword>
<dbReference type="KEGG" id="adg:Adeg_0355"/>
<dbReference type="SFLD" id="SFLDS00029">
    <property type="entry name" value="Radical_SAM"/>
    <property type="match status" value="1"/>
</dbReference>
<dbReference type="Pfam" id="PF04055">
    <property type="entry name" value="Radical_SAM"/>
    <property type="match status" value="1"/>
</dbReference>
<dbReference type="PANTHER" id="PTHR30352:SF22">
    <property type="entry name" value="PYRUVATE FORMATE-LYASE ACTIVATING ENZYME HOMOLOG"/>
    <property type="match status" value="1"/>
</dbReference>
<evidence type="ECO:0000256" key="4">
    <source>
        <dbReference type="ARBA" id="ARBA00023004"/>
    </source>
</evidence>
<dbReference type="InterPro" id="IPR013785">
    <property type="entry name" value="Aldolase_TIM"/>
</dbReference>
<keyword evidence="4 6" id="KW-0408">Iron</keyword>
<reference evidence="8 9" key="1">
    <citation type="submission" date="2009-10" db="EMBL/GenBank/DDBJ databases">
        <title>Complete sequence of chromosome of Ammonifex degensii KC4.</title>
        <authorList>
            <consortium name="US DOE Joint Genome Institute"/>
            <person name="Kerfeld C."/>
            <person name="Goodner B."/>
            <person name="Huber H."/>
            <person name="Stetter K."/>
            <person name="Lucas S."/>
            <person name="Copeland A."/>
            <person name="Lapidus A."/>
            <person name="Glavina del Rio T."/>
            <person name="Dalin E."/>
            <person name="Tice H."/>
            <person name="Bruce D."/>
            <person name="Goodwin L."/>
            <person name="Pitluck S."/>
            <person name="Saunders E."/>
            <person name="Brettin T."/>
            <person name="Detter J.C."/>
            <person name="Han C."/>
            <person name="Larimer F."/>
            <person name="Land M."/>
            <person name="Hauser L."/>
            <person name="Kyrpides N."/>
            <person name="Ovchinnikova G."/>
            <person name="Richardson P."/>
        </authorList>
    </citation>
    <scope>NUCLEOTIDE SEQUENCE [LARGE SCALE GENOMIC DNA]</scope>
    <source>
        <strain evidence="9">DSM 10501 / KC4</strain>
    </source>
</reference>
<organism evidence="8 9">
    <name type="scientific">Ammonifex degensii (strain DSM 10501 / KC4)</name>
    <dbReference type="NCBI Taxonomy" id="429009"/>
    <lineage>
        <taxon>Bacteria</taxon>
        <taxon>Bacillati</taxon>
        <taxon>Bacillota</taxon>
        <taxon>Clostridia</taxon>
        <taxon>Thermoanaerobacterales</taxon>
        <taxon>Thermoanaerobacteraceae</taxon>
        <taxon>Ammonifex</taxon>
    </lineage>
</organism>
<feature type="binding site" evidence="6">
    <location>
        <position position="150"/>
    </location>
    <ligand>
        <name>[4Fe-4S] cluster</name>
        <dbReference type="ChEBI" id="CHEBI:49883"/>
        <note>4Fe-4S-S-AdoMet</note>
    </ligand>
</feature>
<evidence type="ECO:0000256" key="2">
    <source>
        <dbReference type="ARBA" id="ARBA00022691"/>
    </source>
</evidence>
<dbReference type="RefSeq" id="WP_015738393.1">
    <property type="nucleotide sequence ID" value="NC_013385.1"/>
</dbReference>
<proteinExistence type="predicted"/>
<dbReference type="Proteomes" id="UP000002620">
    <property type="component" value="Chromosome"/>
</dbReference>
<dbReference type="InterPro" id="IPR007197">
    <property type="entry name" value="rSAM"/>
</dbReference>
<sequence>MGCRICGSERPTAEALDFICGECLKAHPELGAETALKAHSRSRFPLPPSPPCTPGGLTCQVCGNRCQLGEGEVGFCGLRYCREGKLEQVAGTSRQGLLSFYFDPLPTNCVADWVCPGGTGAGFPRYAYRPGPEEGYKNLAVFLGACSFDCLYCQNSVYLRMTKKKAPLVSPEELVAAIDEKTACICFFGGDPSPQMPFVLQVARLARARARGRILRLCWETNGNFHPRYLDSMAELALESGGCIKFDLKAWSEDLHRLLAGVSNRQTLENFAYLARFIPQRPEPPLLVASTLLVPGYVGVEEVAAIARFLAELDPSIPYTLLAFFPHHLMRDLPLLSRREAEECYRAAREAGLTRVRLGNIHLLR</sequence>
<dbReference type="PIRSF" id="PIRSF004869">
    <property type="entry name" value="PflX_prd"/>
    <property type="match status" value="1"/>
</dbReference>
<evidence type="ECO:0000256" key="5">
    <source>
        <dbReference type="ARBA" id="ARBA00023014"/>
    </source>
</evidence>
<keyword evidence="1" id="KW-0004">4Fe-4S</keyword>
<dbReference type="EMBL" id="CP001785">
    <property type="protein sequence ID" value="ACX51515.1"/>
    <property type="molecule type" value="Genomic_DNA"/>
</dbReference>
<evidence type="ECO:0000256" key="1">
    <source>
        <dbReference type="ARBA" id="ARBA00022485"/>
    </source>
</evidence>
<evidence type="ECO:0000256" key="3">
    <source>
        <dbReference type="ARBA" id="ARBA00022723"/>
    </source>
</evidence>
<dbReference type="GO" id="GO:0051539">
    <property type="term" value="F:4 iron, 4 sulfur cluster binding"/>
    <property type="evidence" value="ECO:0007669"/>
    <property type="project" value="UniProtKB-KW"/>
</dbReference>
<dbReference type="InterPro" id="IPR016431">
    <property type="entry name" value="Pyrv-formate_lyase-activ_prd"/>
</dbReference>
<dbReference type="SMART" id="SM00729">
    <property type="entry name" value="Elp3"/>
    <property type="match status" value="1"/>
</dbReference>
<dbReference type="AlphaFoldDB" id="C9RB88"/>
<evidence type="ECO:0000313" key="8">
    <source>
        <dbReference type="EMBL" id="ACX51515.1"/>
    </source>
</evidence>
<dbReference type="eggNOG" id="COG1180">
    <property type="taxonomic scope" value="Bacteria"/>
</dbReference>
<protein>
    <submittedName>
        <fullName evidence="8">Radical SAM domain protein</fullName>
    </submittedName>
</protein>
<dbReference type="InterPro" id="IPR058240">
    <property type="entry name" value="rSAM_sf"/>
</dbReference>
<evidence type="ECO:0000313" key="9">
    <source>
        <dbReference type="Proteomes" id="UP000002620"/>
    </source>
</evidence>
<dbReference type="OrthoDB" id="37798at2"/>
<dbReference type="CDD" id="cd01335">
    <property type="entry name" value="Radical_SAM"/>
    <property type="match status" value="1"/>
</dbReference>
<evidence type="ECO:0000256" key="6">
    <source>
        <dbReference type="PIRSR" id="PIRSR004869-50"/>
    </source>
</evidence>
<feature type="binding site" evidence="6">
    <location>
        <position position="146"/>
    </location>
    <ligand>
        <name>[4Fe-4S] cluster</name>
        <dbReference type="ChEBI" id="CHEBI:49883"/>
        <note>4Fe-4S-S-AdoMet</note>
    </ligand>
</feature>
<name>C9RB88_AMMDK</name>